<keyword evidence="7" id="KW-0547">Nucleotide-binding</keyword>
<dbReference type="RefSeq" id="WP_115991830.1">
    <property type="nucleotide sequence ID" value="NZ_QRDY01000002.1"/>
</dbReference>
<dbReference type="InterPro" id="IPR003442">
    <property type="entry name" value="T6A_TsaE"/>
</dbReference>
<keyword evidence="4" id="KW-0963">Cytoplasm</keyword>
<dbReference type="GO" id="GO:0005737">
    <property type="term" value="C:cytoplasm"/>
    <property type="evidence" value="ECO:0007669"/>
    <property type="project" value="UniProtKB-SubCell"/>
</dbReference>
<keyword evidence="6" id="KW-0479">Metal-binding</keyword>
<comment type="subcellular location">
    <subcellularLocation>
        <location evidence="1">Cytoplasm</location>
    </subcellularLocation>
</comment>
<evidence type="ECO:0000256" key="5">
    <source>
        <dbReference type="ARBA" id="ARBA00022694"/>
    </source>
</evidence>
<dbReference type="GO" id="GO:0046872">
    <property type="term" value="F:metal ion binding"/>
    <property type="evidence" value="ECO:0007669"/>
    <property type="project" value="UniProtKB-KW"/>
</dbReference>
<evidence type="ECO:0000256" key="7">
    <source>
        <dbReference type="ARBA" id="ARBA00022741"/>
    </source>
</evidence>
<dbReference type="Proteomes" id="UP000256869">
    <property type="component" value="Unassembled WGS sequence"/>
</dbReference>
<organism evidence="11 12">
    <name type="scientific">Cohnella lupini</name>
    <dbReference type="NCBI Taxonomy" id="1294267"/>
    <lineage>
        <taxon>Bacteria</taxon>
        <taxon>Bacillati</taxon>
        <taxon>Bacillota</taxon>
        <taxon>Bacilli</taxon>
        <taxon>Bacillales</taxon>
        <taxon>Paenibacillaceae</taxon>
        <taxon>Cohnella</taxon>
    </lineage>
</organism>
<evidence type="ECO:0000313" key="11">
    <source>
        <dbReference type="EMBL" id="RED65104.1"/>
    </source>
</evidence>
<dbReference type="AlphaFoldDB" id="A0A3D9ITN3"/>
<evidence type="ECO:0000256" key="4">
    <source>
        <dbReference type="ARBA" id="ARBA00022490"/>
    </source>
</evidence>
<dbReference type="Pfam" id="PF02367">
    <property type="entry name" value="TsaE"/>
    <property type="match status" value="1"/>
</dbReference>
<dbReference type="EMBL" id="QRDY01000002">
    <property type="protein sequence ID" value="RED65104.1"/>
    <property type="molecule type" value="Genomic_DNA"/>
</dbReference>
<keyword evidence="12" id="KW-1185">Reference proteome</keyword>
<keyword evidence="9" id="KW-0460">Magnesium</keyword>
<dbReference type="PANTHER" id="PTHR33540:SF2">
    <property type="entry name" value="TRNA THREONYLCARBAMOYLADENOSINE BIOSYNTHESIS PROTEIN TSAE"/>
    <property type="match status" value="1"/>
</dbReference>
<dbReference type="GO" id="GO:0002949">
    <property type="term" value="P:tRNA threonylcarbamoyladenosine modification"/>
    <property type="evidence" value="ECO:0007669"/>
    <property type="project" value="InterPro"/>
</dbReference>
<dbReference type="PANTHER" id="PTHR33540">
    <property type="entry name" value="TRNA THREONYLCARBAMOYLADENOSINE BIOSYNTHESIS PROTEIN TSAE"/>
    <property type="match status" value="1"/>
</dbReference>
<sequence>MHRNQSDDSRNIFVLEAENEEHTVAFAGALAKLAVPGTVLAVDGDLGAGKTRFAQAFAAAIGVRGIVNSPTYTIIKEYEGASLPFYHMDVYRLTLEEADELGLDEYFHGDGVTLVEWASIIAPILPPERLHIRLEATGGQSRKISCLPMGIEYESWCRRLGLQQVEEEGLRQ</sequence>
<keyword evidence="5" id="KW-0819">tRNA processing</keyword>
<dbReference type="SUPFAM" id="SSF52540">
    <property type="entry name" value="P-loop containing nucleoside triphosphate hydrolases"/>
    <property type="match status" value="1"/>
</dbReference>
<proteinExistence type="inferred from homology"/>
<keyword evidence="8" id="KW-0067">ATP-binding</keyword>
<evidence type="ECO:0000256" key="6">
    <source>
        <dbReference type="ARBA" id="ARBA00022723"/>
    </source>
</evidence>
<comment type="caution">
    <text evidence="11">The sequence shown here is derived from an EMBL/GenBank/DDBJ whole genome shotgun (WGS) entry which is preliminary data.</text>
</comment>
<dbReference type="GO" id="GO:0005524">
    <property type="term" value="F:ATP binding"/>
    <property type="evidence" value="ECO:0007669"/>
    <property type="project" value="UniProtKB-KW"/>
</dbReference>
<dbReference type="OrthoDB" id="9815896at2"/>
<evidence type="ECO:0000313" key="12">
    <source>
        <dbReference type="Proteomes" id="UP000256869"/>
    </source>
</evidence>
<reference evidence="11 12" key="1">
    <citation type="submission" date="2018-07" db="EMBL/GenBank/DDBJ databases">
        <title>Genomic Encyclopedia of Type Strains, Phase III (KMG-III): the genomes of soil and plant-associated and newly described type strains.</title>
        <authorList>
            <person name="Whitman W."/>
        </authorList>
    </citation>
    <scope>NUCLEOTIDE SEQUENCE [LARGE SCALE GENOMIC DNA]</scope>
    <source>
        <strain evidence="11 12">CECT 8236</strain>
    </source>
</reference>
<evidence type="ECO:0000256" key="10">
    <source>
        <dbReference type="ARBA" id="ARBA00032441"/>
    </source>
</evidence>
<dbReference type="NCBIfam" id="TIGR00150">
    <property type="entry name" value="T6A_YjeE"/>
    <property type="match status" value="1"/>
</dbReference>
<evidence type="ECO:0000256" key="9">
    <source>
        <dbReference type="ARBA" id="ARBA00022842"/>
    </source>
</evidence>
<accession>A0A3D9ITN3</accession>
<gene>
    <name evidence="11" type="ORF">DFP95_102526</name>
</gene>
<dbReference type="Gene3D" id="3.40.50.300">
    <property type="entry name" value="P-loop containing nucleotide triphosphate hydrolases"/>
    <property type="match status" value="1"/>
</dbReference>
<name>A0A3D9ITN3_9BACL</name>
<evidence type="ECO:0000256" key="3">
    <source>
        <dbReference type="ARBA" id="ARBA00019010"/>
    </source>
</evidence>
<evidence type="ECO:0000256" key="1">
    <source>
        <dbReference type="ARBA" id="ARBA00004496"/>
    </source>
</evidence>
<comment type="similarity">
    <text evidence="2">Belongs to the TsaE family.</text>
</comment>
<evidence type="ECO:0000256" key="8">
    <source>
        <dbReference type="ARBA" id="ARBA00022840"/>
    </source>
</evidence>
<protein>
    <recommendedName>
        <fullName evidence="3">tRNA threonylcarbamoyladenosine biosynthesis protein TsaE</fullName>
    </recommendedName>
    <alternativeName>
        <fullName evidence="10">t(6)A37 threonylcarbamoyladenosine biosynthesis protein TsaE</fullName>
    </alternativeName>
</protein>
<dbReference type="InterPro" id="IPR027417">
    <property type="entry name" value="P-loop_NTPase"/>
</dbReference>
<evidence type="ECO:0000256" key="2">
    <source>
        <dbReference type="ARBA" id="ARBA00007599"/>
    </source>
</evidence>